<evidence type="ECO:0000313" key="9">
    <source>
        <dbReference type="Proteomes" id="UP000198852"/>
    </source>
</evidence>
<dbReference type="STRING" id="95161.SAMN05660874_02200"/>
<dbReference type="GO" id="GO:0003995">
    <property type="term" value="F:acyl-CoA dehydrogenase activity"/>
    <property type="evidence" value="ECO:0007669"/>
    <property type="project" value="TreeGrafter"/>
</dbReference>
<evidence type="ECO:0000256" key="3">
    <source>
        <dbReference type="ARBA" id="ARBA00022630"/>
    </source>
</evidence>
<evidence type="ECO:0000256" key="4">
    <source>
        <dbReference type="ARBA" id="ARBA00022827"/>
    </source>
</evidence>
<dbReference type="InterPro" id="IPR013786">
    <property type="entry name" value="AcylCoA_DH/ox_N"/>
</dbReference>
<dbReference type="EMBL" id="FOZX01000003">
    <property type="protein sequence ID" value="SFS63926.1"/>
    <property type="molecule type" value="Genomic_DNA"/>
</dbReference>
<dbReference type="Gene3D" id="2.40.110.10">
    <property type="entry name" value="Butyryl-CoA Dehydrogenase, subunit A, domain 2"/>
    <property type="match status" value="1"/>
</dbReference>
<dbReference type="AlphaFoldDB" id="A0A1I6RGX3"/>
<reference evidence="9" key="1">
    <citation type="submission" date="2016-10" db="EMBL/GenBank/DDBJ databases">
        <authorList>
            <person name="Varghese N."/>
            <person name="Submissions S."/>
        </authorList>
    </citation>
    <scope>NUCLEOTIDE SEQUENCE [LARGE SCALE GENOMIC DNA]</scope>
    <source>
        <strain evidence="9">DSM 44771</strain>
    </source>
</reference>
<dbReference type="Pfam" id="PF02771">
    <property type="entry name" value="Acyl-CoA_dh_N"/>
    <property type="match status" value="1"/>
</dbReference>
<sequence>MEFTLGETQQAVRDLAAEVLARETERSAASTGIGFDESVWKALGEAGLLSLPVPEELGGAGLGPLEVGLVLAEIGRAGVAVPALATLAFGVLPIARHGSPAQQRELFAEPGRVFSAALNEVSNPLPAKPAATLRDSRVTGRKVGVLHADTAHRLLVSVGTDADPAIALVDPHADGVTLHSVKSSAGTEWVVDLDGVAAETLGEAGESVLDDVHACALAGMCALGDGAVAGALELTSEHLRTREQFGKPLAAFQAVAQQIADVYVVNRTLHLAALSASWRLSTGRDAGEDLDVAAFWLTDQAPAAMHTCHHLHGGLGVDITYPMHRYYSQVKDLARLAGGAAHRVDVLARHA</sequence>
<dbReference type="InterPro" id="IPR036250">
    <property type="entry name" value="AcylCo_DH-like_C"/>
</dbReference>
<dbReference type="PANTHER" id="PTHR43884">
    <property type="entry name" value="ACYL-COA DEHYDROGENASE"/>
    <property type="match status" value="1"/>
</dbReference>
<organism evidence="8 9">
    <name type="scientific">Saccharopolyspora flava</name>
    <dbReference type="NCBI Taxonomy" id="95161"/>
    <lineage>
        <taxon>Bacteria</taxon>
        <taxon>Bacillati</taxon>
        <taxon>Actinomycetota</taxon>
        <taxon>Actinomycetes</taxon>
        <taxon>Pseudonocardiales</taxon>
        <taxon>Pseudonocardiaceae</taxon>
        <taxon>Saccharopolyspora</taxon>
    </lineage>
</organism>
<evidence type="ECO:0000256" key="2">
    <source>
        <dbReference type="ARBA" id="ARBA00009347"/>
    </source>
</evidence>
<evidence type="ECO:0000256" key="5">
    <source>
        <dbReference type="ARBA" id="ARBA00023002"/>
    </source>
</evidence>
<dbReference type="Gene3D" id="1.10.540.10">
    <property type="entry name" value="Acyl-CoA dehydrogenase/oxidase, N-terminal domain"/>
    <property type="match status" value="1"/>
</dbReference>
<evidence type="ECO:0000259" key="7">
    <source>
        <dbReference type="Pfam" id="PF02771"/>
    </source>
</evidence>
<evidence type="ECO:0000259" key="6">
    <source>
        <dbReference type="Pfam" id="PF00441"/>
    </source>
</evidence>
<dbReference type="SUPFAM" id="SSF56645">
    <property type="entry name" value="Acyl-CoA dehydrogenase NM domain-like"/>
    <property type="match status" value="1"/>
</dbReference>
<dbReference type="Gene3D" id="1.20.140.10">
    <property type="entry name" value="Butyryl-CoA Dehydrogenase, subunit A, domain 3"/>
    <property type="match status" value="1"/>
</dbReference>
<proteinExistence type="inferred from homology"/>
<dbReference type="Pfam" id="PF00441">
    <property type="entry name" value="Acyl-CoA_dh_1"/>
    <property type="match status" value="1"/>
</dbReference>
<dbReference type="OrthoDB" id="4319499at2"/>
<name>A0A1I6RGX3_9PSEU</name>
<gene>
    <name evidence="8" type="ORF">SAMN05660874_02200</name>
</gene>
<dbReference type="Proteomes" id="UP000198852">
    <property type="component" value="Unassembled WGS sequence"/>
</dbReference>
<dbReference type="InterPro" id="IPR046373">
    <property type="entry name" value="Acyl-CoA_Oxase/DH_mid-dom_sf"/>
</dbReference>
<comment type="similarity">
    <text evidence="2">Belongs to the acyl-CoA dehydrogenase family.</text>
</comment>
<dbReference type="SUPFAM" id="SSF47203">
    <property type="entry name" value="Acyl-CoA dehydrogenase C-terminal domain-like"/>
    <property type="match status" value="1"/>
</dbReference>
<keyword evidence="4" id="KW-0274">FAD</keyword>
<evidence type="ECO:0000256" key="1">
    <source>
        <dbReference type="ARBA" id="ARBA00001974"/>
    </source>
</evidence>
<accession>A0A1I6RGX3</accession>
<feature type="domain" description="Acyl-CoA dehydrogenase/oxidase C-terminal" evidence="6">
    <location>
        <begin position="221"/>
        <end position="349"/>
    </location>
</feature>
<dbReference type="InterPro" id="IPR037069">
    <property type="entry name" value="AcylCoA_DH/ox_N_sf"/>
</dbReference>
<keyword evidence="5" id="KW-0560">Oxidoreductase</keyword>
<keyword evidence="3" id="KW-0285">Flavoprotein</keyword>
<feature type="domain" description="Acyl-CoA dehydrogenase/oxidase N-terminal" evidence="7">
    <location>
        <begin position="8"/>
        <end position="106"/>
    </location>
</feature>
<evidence type="ECO:0008006" key="10">
    <source>
        <dbReference type="Google" id="ProtNLM"/>
    </source>
</evidence>
<dbReference type="PANTHER" id="PTHR43884:SF20">
    <property type="entry name" value="ACYL-COA DEHYDROGENASE FADE28"/>
    <property type="match status" value="1"/>
</dbReference>
<dbReference type="InterPro" id="IPR009100">
    <property type="entry name" value="AcylCoA_DH/oxidase_NM_dom_sf"/>
</dbReference>
<keyword evidence="9" id="KW-1185">Reference proteome</keyword>
<dbReference type="RefSeq" id="WP_093415921.1">
    <property type="nucleotide sequence ID" value="NZ_FOZX01000003.1"/>
</dbReference>
<dbReference type="InterPro" id="IPR009075">
    <property type="entry name" value="AcylCo_DH/oxidase_C"/>
</dbReference>
<comment type="cofactor">
    <cofactor evidence="1">
        <name>FAD</name>
        <dbReference type="ChEBI" id="CHEBI:57692"/>
    </cofactor>
</comment>
<dbReference type="GO" id="GO:0050660">
    <property type="term" value="F:flavin adenine dinucleotide binding"/>
    <property type="evidence" value="ECO:0007669"/>
    <property type="project" value="InterPro"/>
</dbReference>
<evidence type="ECO:0000313" key="8">
    <source>
        <dbReference type="EMBL" id="SFS63926.1"/>
    </source>
</evidence>
<protein>
    <recommendedName>
        <fullName evidence="10">Acyl-CoA dehydrogenase</fullName>
    </recommendedName>
</protein>